<dbReference type="Gene3D" id="3.30.70.1440">
    <property type="entry name" value="Multidrug efflux transporter AcrB pore domain"/>
    <property type="match status" value="1"/>
</dbReference>
<dbReference type="Gene3D" id="1.20.1640.10">
    <property type="entry name" value="Multidrug efflux transporter AcrB transmembrane domain"/>
    <property type="match status" value="2"/>
</dbReference>
<dbReference type="eggNOG" id="COG0841">
    <property type="taxonomic scope" value="Bacteria"/>
</dbReference>
<dbReference type="PATRIC" id="fig|1123501.6.peg.2419"/>
<evidence type="ECO:0000313" key="2">
    <source>
        <dbReference type="EMBL" id="KIQ69246.1"/>
    </source>
</evidence>
<protein>
    <submittedName>
        <fullName evidence="2">Cation/multidrug efflux pump</fullName>
    </submittedName>
</protein>
<name>A0A0D0PCW1_9RHOB</name>
<dbReference type="Gene3D" id="3.30.2090.10">
    <property type="entry name" value="Multidrug efflux transporter AcrB TolC docking domain, DN and DC subdomains"/>
    <property type="match status" value="2"/>
</dbReference>
<reference evidence="2 3" key="1">
    <citation type="submission" date="2013-01" db="EMBL/GenBank/DDBJ databases">
        <authorList>
            <person name="Fiebig A."/>
            <person name="Goeker M."/>
            <person name="Klenk H.-P.P."/>
        </authorList>
    </citation>
    <scope>NUCLEOTIDE SEQUENCE [LARGE SCALE GENOMIC DNA]</scope>
    <source>
        <strain evidence="2 3">DSM 24838</strain>
    </source>
</reference>
<feature type="transmembrane region" description="Helical" evidence="1">
    <location>
        <begin position="360"/>
        <end position="380"/>
    </location>
</feature>
<feature type="transmembrane region" description="Helical" evidence="1">
    <location>
        <begin position="885"/>
        <end position="904"/>
    </location>
</feature>
<keyword evidence="3" id="KW-1185">Reference proteome</keyword>
<dbReference type="SUPFAM" id="SSF82866">
    <property type="entry name" value="Multidrug efflux transporter AcrB transmembrane domain"/>
    <property type="match status" value="2"/>
</dbReference>
<dbReference type="Gene3D" id="3.30.70.1320">
    <property type="entry name" value="Multidrug efflux transporter AcrB pore domain like"/>
    <property type="match status" value="1"/>
</dbReference>
<feature type="transmembrane region" description="Helical" evidence="1">
    <location>
        <begin position="959"/>
        <end position="978"/>
    </location>
</feature>
<feature type="transmembrane region" description="Helical" evidence="1">
    <location>
        <begin position="459"/>
        <end position="481"/>
    </location>
</feature>
<dbReference type="PANTHER" id="PTHR32063">
    <property type="match status" value="1"/>
</dbReference>
<dbReference type="AlphaFoldDB" id="A0A0D0PCW1"/>
<dbReference type="InterPro" id="IPR001036">
    <property type="entry name" value="Acrflvin-R"/>
</dbReference>
<organism evidence="2 3">
    <name type="scientific">Wenxinia marina DSM 24838</name>
    <dbReference type="NCBI Taxonomy" id="1123501"/>
    <lineage>
        <taxon>Bacteria</taxon>
        <taxon>Pseudomonadati</taxon>
        <taxon>Pseudomonadota</taxon>
        <taxon>Alphaproteobacteria</taxon>
        <taxon>Rhodobacterales</taxon>
        <taxon>Roseobacteraceae</taxon>
        <taxon>Wenxinia</taxon>
    </lineage>
</organism>
<evidence type="ECO:0000313" key="3">
    <source>
        <dbReference type="Proteomes" id="UP000035100"/>
    </source>
</evidence>
<dbReference type="OrthoDB" id="174266at2"/>
<feature type="transmembrane region" description="Helical" evidence="1">
    <location>
        <begin position="910"/>
        <end position="931"/>
    </location>
</feature>
<dbReference type="GO" id="GO:0005886">
    <property type="term" value="C:plasma membrane"/>
    <property type="evidence" value="ECO:0007669"/>
    <property type="project" value="TreeGrafter"/>
</dbReference>
<gene>
    <name evidence="2" type="ORF">Wenmar_02317</name>
</gene>
<feature type="transmembrane region" description="Helical" evidence="1">
    <location>
        <begin position="536"/>
        <end position="555"/>
    </location>
</feature>
<feature type="transmembrane region" description="Helical" evidence="1">
    <location>
        <begin position="386"/>
        <end position="406"/>
    </location>
</feature>
<dbReference type="InterPro" id="IPR027463">
    <property type="entry name" value="AcrB_DN_DC_subdom"/>
</dbReference>
<dbReference type="SUPFAM" id="SSF82693">
    <property type="entry name" value="Multidrug efflux transporter AcrB pore domain, PN1, PN2, PC1 and PC2 subdomains"/>
    <property type="match status" value="3"/>
</dbReference>
<dbReference type="EMBL" id="AONG01000010">
    <property type="protein sequence ID" value="KIQ69246.1"/>
    <property type="molecule type" value="Genomic_DNA"/>
</dbReference>
<evidence type="ECO:0000256" key="1">
    <source>
        <dbReference type="SAM" id="Phobius"/>
    </source>
</evidence>
<dbReference type="Proteomes" id="UP000035100">
    <property type="component" value="Unassembled WGS sequence"/>
</dbReference>
<sequence length="1039" mass="110355">MFLTRISVNQPVFATMIMVALMVFGVYSFQRLPIEQLPDVDFPVVAVVVSYPGASPEAVENDVIEPIEDTVNTIGGIDDIQSTARPGQAMVVMIFDMEVSSATAVQDVRDKMASVQAGFPDGVDDPLILRFDPAELPVISVAVSSEIMSPRDLTALTEDVIVQRLSVIDGVGSASVVGGVPRQLEILLDPDRMTAFGVGVGEVTAALRSENQDLPAGSIEQGRQTQSLQVAGRIENAQDFLDIIVARRGGQPVRLSDVARIEEGEAVVNSLALLDGQRALAVDIVKTQGANTVAVAEAVREAVAELVAEDLPDDVELEIVRDNAIPVEESYHGVQNMLVEGAILATVIVFLFLNSWRSTVITGLTLPISVIGTMTALWVLGFTLNMMTLLALSLAVGLLIDDAIVVRENIMRHLHMGKNHRQAALDGTNEIGLAVLATTLSIVAVFLPVAFMEGIIGRFFLQFGVTVSVAVLISLFVAFTLDPMMSSVWYDPAAEPDARRGPIGRAVAQFDRFFEWVGRRYRGILRWALKHRKTTLAAAFAAFVGSFFIVPLVGVEFVPAADTSEFQVEIETPPGSSLDYTTAKLQQVDRVLRSFPEVIGTYATINAGTSAAGSNAGTVIAEMTSPSERTRTPVDMTLPVREALARIPGIEVVVGAAGGLGGVSAPVVVNLYGEDIDQLTRLSAELASRMSEIEGLEDVASSLADAQPVLSIEVDRDAASDLGIGMGQIAATLRPMLGGEEVTDWTAPDGRNFAVNVHLPEDLRNDLEVLRALPIVRSDGGTVRLDQVATIVDDVGPSEINRLDLARQVSITANLGATTLGEVMPAVQAAMDELDLPPGYRVSTGGDAEQLAETGAAAGTALLLAIVFIYLVLASQFGSFLQPIAIMAALPLALIGVVLGLLVGGTTLNMFSMIGFIMLMGLVVKNAILLVDNANQHVRAGMNLYDALLEAGSTRFRPIVMTTLAMIFGMLPLALNIHEGSGQNAPMAHAVIGGLISSTVLTLVVVPVVLTYIDGFGRFVSRFTPRAPDDAHPAPAPAE</sequence>
<dbReference type="SUPFAM" id="SSF82714">
    <property type="entry name" value="Multidrug efflux transporter AcrB TolC docking domain, DN and DC subdomains"/>
    <property type="match status" value="2"/>
</dbReference>
<feature type="transmembrane region" description="Helical" evidence="1">
    <location>
        <begin position="855"/>
        <end position="873"/>
    </location>
</feature>
<proteinExistence type="predicted"/>
<dbReference type="PRINTS" id="PR00702">
    <property type="entry name" value="ACRIFLAVINRP"/>
</dbReference>
<dbReference type="Gene3D" id="3.30.70.1430">
    <property type="entry name" value="Multidrug efflux transporter AcrB pore domain"/>
    <property type="match status" value="2"/>
</dbReference>
<feature type="transmembrane region" description="Helical" evidence="1">
    <location>
        <begin position="333"/>
        <end position="353"/>
    </location>
</feature>
<keyword evidence="1" id="KW-1133">Transmembrane helix</keyword>
<feature type="transmembrane region" description="Helical" evidence="1">
    <location>
        <begin position="12"/>
        <end position="29"/>
    </location>
</feature>
<dbReference type="GO" id="GO:0042910">
    <property type="term" value="F:xenobiotic transmembrane transporter activity"/>
    <property type="evidence" value="ECO:0007669"/>
    <property type="project" value="TreeGrafter"/>
</dbReference>
<dbReference type="Pfam" id="PF00873">
    <property type="entry name" value="ACR_tran"/>
    <property type="match status" value="1"/>
</dbReference>
<comment type="caution">
    <text evidence="2">The sequence shown here is derived from an EMBL/GenBank/DDBJ whole genome shotgun (WGS) entry which is preliminary data.</text>
</comment>
<keyword evidence="1" id="KW-0472">Membrane</keyword>
<keyword evidence="1" id="KW-0812">Transmembrane</keyword>
<dbReference type="STRING" id="1123501.Wenmar_02317"/>
<dbReference type="PANTHER" id="PTHR32063:SF0">
    <property type="entry name" value="SWARMING MOTILITY PROTEIN SWRC"/>
    <property type="match status" value="1"/>
</dbReference>
<feature type="transmembrane region" description="Helical" evidence="1">
    <location>
        <begin position="427"/>
        <end position="447"/>
    </location>
</feature>
<feature type="transmembrane region" description="Helical" evidence="1">
    <location>
        <begin position="990"/>
        <end position="1013"/>
    </location>
</feature>
<dbReference type="RefSeq" id="WP_018303027.1">
    <property type="nucleotide sequence ID" value="NZ_KB902289.1"/>
</dbReference>
<accession>A0A0D0PCW1</accession>